<evidence type="ECO:0000256" key="3">
    <source>
        <dbReference type="ARBA" id="ARBA00022554"/>
    </source>
</evidence>
<comment type="subcellular location">
    <subcellularLocation>
        <location evidence="1">Vacuole membrane</location>
        <topology evidence="1">Lipid-anchor</topology>
    </subcellularLocation>
</comment>
<evidence type="ECO:0000256" key="7">
    <source>
        <dbReference type="ARBA" id="ARBA00026209"/>
    </source>
</evidence>
<evidence type="ECO:0000313" key="9">
    <source>
        <dbReference type="EMBL" id="CAG2202658.1"/>
    </source>
</evidence>
<evidence type="ECO:0000256" key="8">
    <source>
        <dbReference type="PROSITE-ProRule" id="PRU00259"/>
    </source>
</evidence>
<gene>
    <name evidence="9" type="ORF">MEDL_17219</name>
</gene>
<dbReference type="GO" id="GO:0071562">
    <property type="term" value="P:nucleus-vacuole junction assembly"/>
    <property type="evidence" value="ECO:0007669"/>
    <property type="project" value="InterPro"/>
</dbReference>
<evidence type="ECO:0000256" key="4">
    <source>
        <dbReference type="ARBA" id="ARBA00022737"/>
    </source>
</evidence>
<dbReference type="GO" id="GO:0043495">
    <property type="term" value="F:protein-membrane adaptor activity"/>
    <property type="evidence" value="ECO:0007669"/>
    <property type="project" value="InterPro"/>
</dbReference>
<proteinExistence type="inferred from homology"/>
<dbReference type="InterPro" id="IPR011989">
    <property type="entry name" value="ARM-like"/>
</dbReference>
<evidence type="ECO:0000256" key="1">
    <source>
        <dbReference type="ARBA" id="ARBA00004592"/>
    </source>
</evidence>
<dbReference type="Proteomes" id="UP000683360">
    <property type="component" value="Unassembled WGS sequence"/>
</dbReference>
<evidence type="ECO:0000256" key="5">
    <source>
        <dbReference type="ARBA" id="ARBA00023136"/>
    </source>
</evidence>
<comment type="similarity">
    <text evidence="2">Belongs to the beta-catenin family.</text>
</comment>
<dbReference type="SMART" id="SM00185">
    <property type="entry name" value="ARM"/>
    <property type="match status" value="8"/>
</dbReference>
<evidence type="ECO:0000256" key="6">
    <source>
        <dbReference type="ARBA" id="ARBA00023288"/>
    </source>
</evidence>
<dbReference type="PANTHER" id="PTHR47249:SF1">
    <property type="entry name" value="VACUOLAR PROTEIN 8"/>
    <property type="match status" value="1"/>
</dbReference>
<keyword evidence="10" id="KW-1185">Reference proteome</keyword>
<evidence type="ECO:0000313" key="10">
    <source>
        <dbReference type="Proteomes" id="UP000683360"/>
    </source>
</evidence>
<organism evidence="9 10">
    <name type="scientific">Mytilus edulis</name>
    <name type="common">Blue mussel</name>
    <dbReference type="NCBI Taxonomy" id="6550"/>
    <lineage>
        <taxon>Eukaryota</taxon>
        <taxon>Metazoa</taxon>
        <taxon>Spiralia</taxon>
        <taxon>Lophotrochozoa</taxon>
        <taxon>Mollusca</taxon>
        <taxon>Bivalvia</taxon>
        <taxon>Autobranchia</taxon>
        <taxon>Pteriomorphia</taxon>
        <taxon>Mytilida</taxon>
        <taxon>Mytiloidea</taxon>
        <taxon>Mytilidae</taxon>
        <taxon>Mytilinae</taxon>
        <taxon>Mytilus</taxon>
    </lineage>
</organism>
<sequence>MEKFDIKIERSKPCVLEEIVDLLKKFLEYCLWCLSCGCYHRPSDSKSFNGNGYEMILLDSEKKAVQNLLHYMESSDDPVLTEEHIRAMCILISCSHYITEVSGDPVLTEEHIRAMCILTSCSHYITEASGDPVLTKKHTRAMCLLTSCFYYITEASGDPVLTEEHIRAMCILTSCSHYFTEASGDPVLTEEHIRAMCILTYSDNEELQKSAALCFTEVSERMSAPLTIPIARPLVELLRSRDIQVQKAATLAVSNFCMVGPGQNKDVLVTCGVIPPLVQLLHSKNVEVQCNTCGCITSLATSDSNKQLIVNNHGIRPLINLMKSTDIRVQRNAAGAILNLTHLQSYRNDLVTKGAIPVLIDILHSSDIDVQYYVAASLSNLAVNDKHRTMMTAIGHYAVIKQLVKLMSTKKERVKCQACFALRNIASDDENQIIIVQFGALPHLHNIIKSKASHKDTLGAAVACLRNLSIHRANEIPLISEKIIPDLRPILCDSSNSEAQRHAAGTLRNLAVGDHHRIIIDNDCIEAMTFVLMDIDTKLTVLAEITAALAILTDEDDVKLKILQLHNGKCFTKLVTMATLSSHSDVQYNSVGILGQLSLVALPESLKVENRKGILLYIDMFLKSPDPNFIHVALWTLVQLLKDPFFLQAFREHDIEQVITKIHQISSQPTTIDELAETALSMLRGERSPTSSDD</sequence>
<feature type="repeat" description="ARM" evidence="8">
    <location>
        <begin position="354"/>
        <end position="391"/>
    </location>
</feature>
<feature type="repeat" description="ARM" evidence="8">
    <location>
        <begin position="398"/>
        <end position="440"/>
    </location>
</feature>
<dbReference type="PROSITE" id="PS50176">
    <property type="entry name" value="ARM_REPEAT"/>
    <property type="match status" value="5"/>
</dbReference>
<keyword evidence="3" id="KW-0926">Vacuole</keyword>
<protein>
    <recommendedName>
        <fullName evidence="7">Vacuolar protein 8</fullName>
    </recommendedName>
</protein>
<dbReference type="Gene3D" id="1.25.10.10">
    <property type="entry name" value="Leucine-rich Repeat Variant"/>
    <property type="match status" value="3"/>
</dbReference>
<name>A0A8S3R6S2_MYTED</name>
<evidence type="ECO:0000256" key="2">
    <source>
        <dbReference type="ARBA" id="ARBA00005462"/>
    </source>
</evidence>
<keyword evidence="6" id="KW-0449">Lipoprotein</keyword>
<feature type="repeat" description="ARM" evidence="8">
    <location>
        <begin position="313"/>
        <end position="355"/>
    </location>
</feature>
<dbReference type="OrthoDB" id="7537227at2759"/>
<accession>A0A8S3R6S2</accession>
<feature type="repeat" description="ARM" evidence="8">
    <location>
        <begin position="272"/>
        <end position="314"/>
    </location>
</feature>
<dbReference type="EMBL" id="CAJPWZ010000893">
    <property type="protein sequence ID" value="CAG2202658.1"/>
    <property type="molecule type" value="Genomic_DNA"/>
</dbReference>
<dbReference type="InterPro" id="IPR045156">
    <property type="entry name" value="Vac8"/>
</dbReference>
<dbReference type="AlphaFoldDB" id="A0A8S3R6S2"/>
<dbReference type="InterPro" id="IPR016024">
    <property type="entry name" value="ARM-type_fold"/>
</dbReference>
<dbReference type="InterPro" id="IPR000225">
    <property type="entry name" value="Armadillo"/>
</dbReference>
<feature type="repeat" description="ARM" evidence="8">
    <location>
        <begin position="439"/>
        <end position="475"/>
    </location>
</feature>
<keyword evidence="4" id="KW-0677">Repeat</keyword>
<dbReference type="PANTHER" id="PTHR47249">
    <property type="entry name" value="VACUOLAR PROTEIN 8"/>
    <property type="match status" value="1"/>
</dbReference>
<comment type="caution">
    <text evidence="9">The sequence shown here is derived from an EMBL/GenBank/DDBJ whole genome shotgun (WGS) entry which is preliminary data.</text>
</comment>
<dbReference type="GO" id="GO:0005774">
    <property type="term" value="C:vacuolar membrane"/>
    <property type="evidence" value="ECO:0007669"/>
    <property type="project" value="UniProtKB-SubCell"/>
</dbReference>
<reference evidence="9" key="1">
    <citation type="submission" date="2021-03" db="EMBL/GenBank/DDBJ databases">
        <authorList>
            <person name="Bekaert M."/>
        </authorList>
    </citation>
    <scope>NUCLEOTIDE SEQUENCE</scope>
</reference>
<keyword evidence="5" id="KW-0472">Membrane</keyword>
<dbReference type="Pfam" id="PF00514">
    <property type="entry name" value="Arm"/>
    <property type="match status" value="4"/>
</dbReference>
<dbReference type="SUPFAM" id="SSF48371">
    <property type="entry name" value="ARM repeat"/>
    <property type="match status" value="2"/>
</dbReference>